<organism evidence="1 2">
    <name type="scientific">Hyaloperonospora arabidopsidis (strain Emoy2)</name>
    <name type="common">Downy mildew agent</name>
    <name type="synonym">Peronospora arabidopsidis</name>
    <dbReference type="NCBI Taxonomy" id="559515"/>
    <lineage>
        <taxon>Eukaryota</taxon>
        <taxon>Sar</taxon>
        <taxon>Stramenopiles</taxon>
        <taxon>Oomycota</taxon>
        <taxon>Peronosporomycetes</taxon>
        <taxon>Peronosporales</taxon>
        <taxon>Peronosporaceae</taxon>
        <taxon>Hyaloperonospora</taxon>
    </lineage>
</organism>
<dbReference type="AlphaFoldDB" id="M4BU50"/>
<dbReference type="InParanoid" id="M4BU50"/>
<sequence length="103" mass="11900">MANFTIAKQALASYLRTKMVSNRPAKRLVIARKILTIKRSPNVQIRRKCSPLQLYRSILYQSRLLEKSSCRASRMKYELVQQTLSGHVALSLRRSEVYRDSTG</sequence>
<proteinExistence type="predicted"/>
<accession>M4BU50</accession>
<dbReference type="Proteomes" id="UP000011713">
    <property type="component" value="Unassembled WGS sequence"/>
</dbReference>
<protein>
    <submittedName>
        <fullName evidence="1">Uncharacterized protein</fullName>
    </submittedName>
</protein>
<evidence type="ECO:0000313" key="2">
    <source>
        <dbReference type="Proteomes" id="UP000011713"/>
    </source>
</evidence>
<keyword evidence="2" id="KW-1185">Reference proteome</keyword>
<dbReference type="EnsemblProtists" id="HpaT810037">
    <property type="protein sequence ID" value="HpaP810037"/>
    <property type="gene ID" value="HpaG810037"/>
</dbReference>
<dbReference type="EMBL" id="JH597910">
    <property type="status" value="NOT_ANNOTATED_CDS"/>
    <property type="molecule type" value="Genomic_DNA"/>
</dbReference>
<dbReference type="HOGENOM" id="CLU_2268984_0_0_1"/>
<name>M4BU50_HYAAE</name>
<dbReference type="VEuPathDB" id="FungiDB:HpaG810037"/>
<evidence type="ECO:0000313" key="1">
    <source>
        <dbReference type="EnsemblProtists" id="HpaP810037"/>
    </source>
</evidence>
<reference evidence="2" key="1">
    <citation type="journal article" date="2010" name="Science">
        <title>Signatures of adaptation to obligate biotrophy in the Hyaloperonospora arabidopsidis genome.</title>
        <authorList>
            <person name="Baxter L."/>
            <person name="Tripathy S."/>
            <person name="Ishaque N."/>
            <person name="Boot N."/>
            <person name="Cabral A."/>
            <person name="Kemen E."/>
            <person name="Thines M."/>
            <person name="Ah-Fong A."/>
            <person name="Anderson R."/>
            <person name="Badejoko W."/>
            <person name="Bittner-Eddy P."/>
            <person name="Boore J.L."/>
            <person name="Chibucos M.C."/>
            <person name="Coates M."/>
            <person name="Dehal P."/>
            <person name="Delehaunty K."/>
            <person name="Dong S."/>
            <person name="Downton P."/>
            <person name="Dumas B."/>
            <person name="Fabro G."/>
            <person name="Fronick C."/>
            <person name="Fuerstenberg S.I."/>
            <person name="Fulton L."/>
            <person name="Gaulin E."/>
            <person name="Govers F."/>
            <person name="Hughes L."/>
            <person name="Humphray S."/>
            <person name="Jiang R.H."/>
            <person name="Judelson H."/>
            <person name="Kamoun S."/>
            <person name="Kyung K."/>
            <person name="Meijer H."/>
            <person name="Minx P."/>
            <person name="Morris P."/>
            <person name="Nelson J."/>
            <person name="Phuntumart V."/>
            <person name="Qutob D."/>
            <person name="Rehmany A."/>
            <person name="Rougon-Cardoso A."/>
            <person name="Ryden P."/>
            <person name="Torto-Alalibo T."/>
            <person name="Studholme D."/>
            <person name="Wang Y."/>
            <person name="Win J."/>
            <person name="Wood J."/>
            <person name="Clifton S.W."/>
            <person name="Rogers J."/>
            <person name="Van den Ackerveken G."/>
            <person name="Jones J.D."/>
            <person name="McDowell J.M."/>
            <person name="Beynon J."/>
            <person name="Tyler B.M."/>
        </authorList>
    </citation>
    <scope>NUCLEOTIDE SEQUENCE [LARGE SCALE GENOMIC DNA]</scope>
    <source>
        <strain evidence="2">Emoy2</strain>
    </source>
</reference>
<reference evidence="1" key="2">
    <citation type="submission" date="2015-06" db="UniProtKB">
        <authorList>
            <consortium name="EnsemblProtists"/>
        </authorList>
    </citation>
    <scope>IDENTIFICATION</scope>
    <source>
        <strain evidence="1">Emoy2</strain>
    </source>
</reference>